<dbReference type="InterPro" id="IPR022417">
    <property type="entry name" value="Porphobilin_deaminase_N"/>
</dbReference>
<protein>
    <recommendedName>
        <fullName evidence="7">Porphobilinogen deaminase</fullName>
        <shortName evidence="7">PBG</shortName>
        <ecNumber evidence="7">2.5.1.61</ecNumber>
    </recommendedName>
    <alternativeName>
        <fullName evidence="7">Hydroxymethylbilane synthase</fullName>
        <shortName evidence="7">HMBS</shortName>
    </alternativeName>
    <alternativeName>
        <fullName evidence="7">Pre-uroporphyrinogen synthase</fullName>
    </alternativeName>
</protein>
<keyword evidence="12" id="KW-1185">Reference proteome</keyword>
<dbReference type="RefSeq" id="WP_130783239.1">
    <property type="nucleotide sequence ID" value="NZ_BIMR01000494.1"/>
</dbReference>
<feature type="region of interest" description="Disordered" evidence="8">
    <location>
        <begin position="284"/>
        <end position="305"/>
    </location>
</feature>
<evidence type="ECO:0000256" key="1">
    <source>
        <dbReference type="ARBA" id="ARBA00002869"/>
    </source>
</evidence>
<dbReference type="OrthoDB" id="9810298at2"/>
<evidence type="ECO:0000256" key="4">
    <source>
        <dbReference type="ARBA" id="ARBA00022679"/>
    </source>
</evidence>
<dbReference type="Gene3D" id="3.30.160.40">
    <property type="entry name" value="Porphobilinogen deaminase, C-terminal domain"/>
    <property type="match status" value="1"/>
</dbReference>
<dbReference type="EC" id="2.5.1.61" evidence="7"/>
<comment type="catalytic activity">
    <reaction evidence="6 7">
        <text>4 porphobilinogen + H2O = hydroxymethylbilane + 4 NH4(+)</text>
        <dbReference type="Rhea" id="RHEA:13185"/>
        <dbReference type="ChEBI" id="CHEBI:15377"/>
        <dbReference type="ChEBI" id="CHEBI:28938"/>
        <dbReference type="ChEBI" id="CHEBI:57845"/>
        <dbReference type="ChEBI" id="CHEBI:58126"/>
        <dbReference type="EC" id="2.5.1.61"/>
    </reaction>
</comment>
<evidence type="ECO:0000256" key="5">
    <source>
        <dbReference type="ARBA" id="ARBA00023244"/>
    </source>
</evidence>
<dbReference type="PANTHER" id="PTHR11557:SF0">
    <property type="entry name" value="PORPHOBILINOGEN DEAMINASE"/>
    <property type="match status" value="1"/>
</dbReference>
<dbReference type="GO" id="GO:0004418">
    <property type="term" value="F:hydroxymethylbilane synthase activity"/>
    <property type="evidence" value="ECO:0007669"/>
    <property type="project" value="UniProtKB-UniRule"/>
</dbReference>
<comment type="miscellaneous">
    <text evidence="7">The porphobilinogen subunits are added to the dipyrromethane group.</text>
</comment>
<feature type="domain" description="Porphobilinogen deaminase C-terminal" evidence="10">
    <location>
        <begin position="234"/>
        <end position="280"/>
    </location>
</feature>
<dbReference type="PROSITE" id="PS00533">
    <property type="entry name" value="PORPHOBILINOGEN_DEAM"/>
    <property type="match status" value="1"/>
</dbReference>
<evidence type="ECO:0000259" key="9">
    <source>
        <dbReference type="Pfam" id="PF01379"/>
    </source>
</evidence>
<feature type="domain" description="Porphobilinogen deaminase N-terminal" evidence="9">
    <location>
        <begin position="5"/>
        <end position="210"/>
    </location>
</feature>
<comment type="function">
    <text evidence="1 7">Tetrapolymerization of the monopyrrole PBG into the hydroxymethylbilane pre-uroporphyrinogen in several discrete steps.</text>
</comment>
<dbReference type="HAMAP" id="MF_00260">
    <property type="entry name" value="Porphobil_deam"/>
    <property type="match status" value="1"/>
</dbReference>
<accession>A0A402DWR0</accession>
<gene>
    <name evidence="7 11" type="primary">hemC</name>
    <name evidence="11" type="ORF">CBZ_35780</name>
</gene>
<organism evidence="11 12">
    <name type="scientific">Cellulomonas biazotea</name>
    <dbReference type="NCBI Taxonomy" id="1709"/>
    <lineage>
        <taxon>Bacteria</taxon>
        <taxon>Bacillati</taxon>
        <taxon>Actinomycetota</taxon>
        <taxon>Actinomycetes</taxon>
        <taxon>Micrococcales</taxon>
        <taxon>Cellulomonadaceae</taxon>
        <taxon>Cellulomonas</taxon>
    </lineage>
</organism>
<comment type="similarity">
    <text evidence="2 7">Belongs to the HMBS family.</text>
</comment>
<dbReference type="PANTHER" id="PTHR11557">
    <property type="entry name" value="PORPHOBILINOGEN DEAMINASE"/>
    <property type="match status" value="1"/>
</dbReference>
<dbReference type="FunFam" id="3.40.190.10:FF:000005">
    <property type="entry name" value="Porphobilinogen deaminase"/>
    <property type="match status" value="1"/>
</dbReference>
<evidence type="ECO:0000256" key="8">
    <source>
        <dbReference type="SAM" id="MobiDB-lite"/>
    </source>
</evidence>
<reference evidence="11 12" key="1">
    <citation type="submission" date="2019-01" db="EMBL/GenBank/DDBJ databases">
        <title>Draft genome sequence of Cellulomonas takizawaensis strain TKZ-21.</title>
        <authorList>
            <person name="Yamamura H."/>
            <person name="Hayashi T."/>
            <person name="Hamada M."/>
            <person name="Serisawa Y."/>
            <person name="Matsuyama K."/>
            <person name="Nakagawa Y."/>
            <person name="Otoguro M."/>
            <person name="Yanagida F."/>
            <person name="Hayakawa M."/>
        </authorList>
    </citation>
    <scope>NUCLEOTIDE SEQUENCE [LARGE SCALE GENOMIC DNA]</scope>
    <source>
        <strain evidence="11 12">NBRC12680</strain>
    </source>
</reference>
<evidence type="ECO:0000259" key="10">
    <source>
        <dbReference type="Pfam" id="PF03900"/>
    </source>
</evidence>
<dbReference type="EMBL" id="BIMR01000494">
    <property type="protein sequence ID" value="GCE78522.1"/>
    <property type="molecule type" value="Genomic_DNA"/>
</dbReference>
<dbReference type="AlphaFoldDB" id="A0A402DWR0"/>
<proteinExistence type="inferred from homology"/>
<evidence type="ECO:0000256" key="7">
    <source>
        <dbReference type="HAMAP-Rule" id="MF_00260"/>
    </source>
</evidence>
<dbReference type="Pfam" id="PF03900">
    <property type="entry name" value="Porphobil_deamC"/>
    <property type="match status" value="1"/>
</dbReference>
<evidence type="ECO:0000256" key="6">
    <source>
        <dbReference type="ARBA" id="ARBA00048169"/>
    </source>
</evidence>
<dbReference type="PIRSF" id="PIRSF001438">
    <property type="entry name" value="4pyrrol_synth_OHMeBilane_synth"/>
    <property type="match status" value="1"/>
</dbReference>
<dbReference type="Proteomes" id="UP000289954">
    <property type="component" value="Unassembled WGS sequence"/>
</dbReference>
<dbReference type="Pfam" id="PF01379">
    <property type="entry name" value="Porphobil_deam"/>
    <property type="match status" value="1"/>
</dbReference>
<dbReference type="InterPro" id="IPR000860">
    <property type="entry name" value="HemC"/>
</dbReference>
<dbReference type="NCBIfam" id="TIGR00212">
    <property type="entry name" value="hemC"/>
    <property type="match status" value="1"/>
</dbReference>
<dbReference type="PRINTS" id="PR00151">
    <property type="entry name" value="PORPHBDMNASE"/>
</dbReference>
<evidence type="ECO:0000256" key="3">
    <source>
        <dbReference type="ARBA" id="ARBA00011245"/>
    </source>
</evidence>
<keyword evidence="5 7" id="KW-0627">Porphyrin biosynthesis</keyword>
<feature type="modified residue" description="S-(dipyrrolylmethanemethyl)cysteine" evidence="7">
    <location>
        <position position="250"/>
    </location>
</feature>
<dbReference type="InterPro" id="IPR036803">
    <property type="entry name" value="Porphobilinogen_deaminase_C_sf"/>
</dbReference>
<comment type="cofactor">
    <cofactor evidence="7">
        <name>dipyrromethane</name>
        <dbReference type="ChEBI" id="CHEBI:60342"/>
    </cofactor>
    <text evidence="7">Binds 1 dipyrromethane group covalently.</text>
</comment>
<dbReference type="GO" id="GO:0005737">
    <property type="term" value="C:cytoplasm"/>
    <property type="evidence" value="ECO:0007669"/>
    <property type="project" value="UniProtKB-UniRule"/>
</dbReference>
<evidence type="ECO:0000313" key="11">
    <source>
        <dbReference type="EMBL" id="GCE78522.1"/>
    </source>
</evidence>
<evidence type="ECO:0000256" key="2">
    <source>
        <dbReference type="ARBA" id="ARBA00005638"/>
    </source>
</evidence>
<keyword evidence="4 7" id="KW-0808">Transferase</keyword>
<sequence length="342" mass="34298">MPQQVRIGTRASTLALTQTGHVADALAAHGGLDLETVRVRTDGDRFTGSLASLGGAGVFVTALRDALLDGRCDVAVHSLKDLPTADAPGLVLAAVPPREDPRDALCARDGLTLAGLPEGARVGTGSPRRAAQLLAARPDLDVVDIRGNVDTRLGRVAGSTTGPGDLDAVVLARAGLARIGRLEAVTELFGPDVMLPAPGQGALAVETRAGGLTTDVVAPLAAALRALDHRPTRLAVLAERALLARLEAGCAAPVGTLAVLADDGTLTLEAVVVRTDGTASLRRSGHAALTPAARPDGHGAVSASDEATSAADAAAAHALGVALADDLLAAGAGDLADLRSTR</sequence>
<dbReference type="GO" id="GO:0006782">
    <property type="term" value="P:protoporphyrinogen IX biosynthetic process"/>
    <property type="evidence" value="ECO:0007669"/>
    <property type="project" value="UniProtKB-UniRule"/>
</dbReference>
<name>A0A402DWR0_9CELL</name>
<comment type="caution">
    <text evidence="11">The sequence shown here is derived from an EMBL/GenBank/DDBJ whole genome shotgun (WGS) entry which is preliminary data.</text>
</comment>
<dbReference type="SUPFAM" id="SSF53850">
    <property type="entry name" value="Periplasmic binding protein-like II"/>
    <property type="match status" value="1"/>
</dbReference>
<evidence type="ECO:0000313" key="12">
    <source>
        <dbReference type="Proteomes" id="UP000289954"/>
    </source>
</evidence>
<comment type="subunit">
    <text evidence="3 7">Monomer.</text>
</comment>
<dbReference type="InterPro" id="IPR022419">
    <property type="entry name" value="Porphobilin_deaminase_cofac_BS"/>
</dbReference>
<dbReference type="Gene3D" id="3.40.190.10">
    <property type="entry name" value="Periplasmic binding protein-like II"/>
    <property type="match status" value="2"/>
</dbReference>
<dbReference type="SUPFAM" id="SSF54782">
    <property type="entry name" value="Porphobilinogen deaminase (hydroxymethylbilane synthase), C-terminal domain"/>
    <property type="match status" value="1"/>
</dbReference>
<dbReference type="InterPro" id="IPR022418">
    <property type="entry name" value="Porphobilinogen_deaminase_C"/>
</dbReference>